<evidence type="ECO:0000313" key="4">
    <source>
        <dbReference type="Proteomes" id="UP001150907"/>
    </source>
</evidence>
<dbReference type="OrthoDB" id="60822at2759"/>
<dbReference type="SUPFAM" id="SSF52833">
    <property type="entry name" value="Thioredoxin-like"/>
    <property type="match status" value="1"/>
</dbReference>
<feature type="region of interest" description="Disordered" evidence="2">
    <location>
        <begin position="81"/>
        <end position="109"/>
    </location>
</feature>
<dbReference type="PANTHER" id="PTHR36417">
    <property type="entry name" value="SELENOPROTEIN DOMAIN PROTEIN (AFU_ORTHOLOGUE AFUA_1G05220)"/>
    <property type="match status" value="1"/>
</dbReference>
<gene>
    <name evidence="3" type="ORF">H4R26_000895</name>
</gene>
<name>A0A9W8BHS5_9FUNG</name>
<proteinExistence type="predicted"/>
<reference evidence="3" key="1">
    <citation type="submission" date="2022-07" db="EMBL/GenBank/DDBJ databases">
        <title>Phylogenomic reconstructions and comparative analyses of Kickxellomycotina fungi.</title>
        <authorList>
            <person name="Reynolds N.K."/>
            <person name="Stajich J.E."/>
            <person name="Barry K."/>
            <person name="Grigoriev I.V."/>
            <person name="Crous P."/>
            <person name="Smith M.E."/>
        </authorList>
    </citation>
    <scope>NUCLEOTIDE SEQUENCE</scope>
    <source>
        <strain evidence="3">IMI 214461</strain>
    </source>
</reference>
<comment type="caution">
    <text evidence="3">The sequence shown here is derived from an EMBL/GenBank/DDBJ whole genome shotgun (WGS) entry which is preliminary data.</text>
</comment>
<keyword evidence="1" id="KW-0676">Redox-active center</keyword>
<dbReference type="AlphaFoldDB" id="A0A9W8BHS5"/>
<dbReference type="InterPro" id="IPR011893">
    <property type="entry name" value="Selenoprotein_Rdx-typ"/>
</dbReference>
<evidence type="ECO:0008006" key="5">
    <source>
        <dbReference type="Google" id="ProtNLM"/>
    </source>
</evidence>
<organism evidence="3 4">
    <name type="scientific">Coemansia thaxteri</name>
    <dbReference type="NCBI Taxonomy" id="2663907"/>
    <lineage>
        <taxon>Eukaryota</taxon>
        <taxon>Fungi</taxon>
        <taxon>Fungi incertae sedis</taxon>
        <taxon>Zoopagomycota</taxon>
        <taxon>Kickxellomycotina</taxon>
        <taxon>Kickxellomycetes</taxon>
        <taxon>Kickxellales</taxon>
        <taxon>Kickxellaceae</taxon>
        <taxon>Coemansia</taxon>
    </lineage>
</organism>
<dbReference type="PANTHER" id="PTHR36417:SF2">
    <property type="entry name" value="SELENOPROTEIN DOMAIN PROTEIN (AFU_ORTHOLOGUE AFUA_1G05220)"/>
    <property type="match status" value="1"/>
</dbReference>
<dbReference type="Proteomes" id="UP001150907">
    <property type="component" value="Unassembled WGS sequence"/>
</dbReference>
<dbReference type="InterPro" id="IPR036249">
    <property type="entry name" value="Thioredoxin-like_sf"/>
</dbReference>
<sequence>MPSPRVEIRYCTRCRWLLRAGWMAQELLTTFGDTLGEVALLPQTGGVFSIHVDGEVVFDRKAEGRFPEMKEVKQLVRKKVAPGMGLGHSDSAVKSKAPESRDDEQCPNY</sequence>
<dbReference type="Pfam" id="PF10262">
    <property type="entry name" value="Rdx"/>
    <property type="match status" value="1"/>
</dbReference>
<dbReference type="NCBIfam" id="TIGR02174">
    <property type="entry name" value="CXXU_selWTH"/>
    <property type="match status" value="1"/>
</dbReference>
<protein>
    <recommendedName>
        <fullName evidence="5">Selenoprotein W-related protein</fullName>
    </recommendedName>
</protein>
<dbReference type="EMBL" id="JANBQF010000032">
    <property type="protein sequence ID" value="KAJ2007231.1"/>
    <property type="molecule type" value="Genomic_DNA"/>
</dbReference>
<accession>A0A9W8BHS5</accession>
<keyword evidence="4" id="KW-1185">Reference proteome</keyword>
<dbReference type="Gene3D" id="3.40.30.10">
    <property type="entry name" value="Glutaredoxin"/>
    <property type="match status" value="1"/>
</dbReference>
<evidence type="ECO:0000256" key="2">
    <source>
        <dbReference type="SAM" id="MobiDB-lite"/>
    </source>
</evidence>
<evidence type="ECO:0000313" key="3">
    <source>
        <dbReference type="EMBL" id="KAJ2007231.1"/>
    </source>
</evidence>
<feature type="compositionally biased region" description="Basic and acidic residues" evidence="2">
    <location>
        <begin position="91"/>
        <end position="109"/>
    </location>
</feature>
<evidence type="ECO:0000256" key="1">
    <source>
        <dbReference type="ARBA" id="ARBA00023284"/>
    </source>
</evidence>